<keyword evidence="8" id="KW-1185">Reference proteome</keyword>
<proteinExistence type="predicted"/>
<dbReference type="RefSeq" id="WP_280601971.1">
    <property type="nucleotide sequence ID" value="NZ_JARXRN010000025.1"/>
</dbReference>
<dbReference type="Proteomes" id="UP001156831">
    <property type="component" value="Unassembled WGS sequence"/>
</dbReference>
<evidence type="ECO:0000256" key="5">
    <source>
        <dbReference type="SAM" id="Phobius"/>
    </source>
</evidence>
<evidence type="ECO:0000256" key="1">
    <source>
        <dbReference type="ARBA" id="ARBA00004141"/>
    </source>
</evidence>
<reference evidence="7 8" key="1">
    <citation type="submission" date="2023-04" db="EMBL/GenBank/DDBJ databases">
        <title>Luteimonas sp. M1R5S18.</title>
        <authorList>
            <person name="Sun J.-Q."/>
        </authorList>
    </citation>
    <scope>NUCLEOTIDE SEQUENCE [LARGE SCALE GENOMIC DNA]</scope>
    <source>
        <strain evidence="7 8">M1R5S18</strain>
    </source>
</reference>
<dbReference type="EMBL" id="JARXRN010000025">
    <property type="protein sequence ID" value="MDH5831028.1"/>
    <property type="molecule type" value="Genomic_DNA"/>
</dbReference>
<comment type="subcellular location">
    <subcellularLocation>
        <location evidence="1">Membrane</location>
        <topology evidence="1">Multi-pass membrane protein</topology>
    </subcellularLocation>
</comment>
<accession>A0ABT6JKR1</accession>
<evidence type="ECO:0000256" key="2">
    <source>
        <dbReference type="ARBA" id="ARBA00022692"/>
    </source>
</evidence>
<comment type="caution">
    <text evidence="7">The sequence shown here is derived from an EMBL/GenBank/DDBJ whole genome shotgun (WGS) entry which is preliminary data.</text>
</comment>
<organism evidence="7 8">
    <name type="scientific">Luteimonas rhizosphaericola</name>
    <dbReference type="NCBI Taxonomy" id="3042024"/>
    <lineage>
        <taxon>Bacteria</taxon>
        <taxon>Pseudomonadati</taxon>
        <taxon>Pseudomonadota</taxon>
        <taxon>Gammaproteobacteria</taxon>
        <taxon>Lysobacterales</taxon>
        <taxon>Lysobacteraceae</taxon>
        <taxon>Luteimonas</taxon>
    </lineage>
</organism>
<evidence type="ECO:0000313" key="7">
    <source>
        <dbReference type="EMBL" id="MDH5831028.1"/>
    </source>
</evidence>
<dbReference type="Pfam" id="PF06271">
    <property type="entry name" value="RDD"/>
    <property type="match status" value="1"/>
</dbReference>
<feature type="transmembrane region" description="Helical" evidence="5">
    <location>
        <begin position="58"/>
        <end position="78"/>
    </location>
</feature>
<feature type="domain" description="RDD" evidence="6">
    <location>
        <begin position="21"/>
        <end position="142"/>
    </location>
</feature>
<dbReference type="PANTHER" id="PTHR38480:SF1">
    <property type="entry name" value="SLR0254 PROTEIN"/>
    <property type="match status" value="1"/>
</dbReference>
<protein>
    <submittedName>
        <fullName evidence="7">RDD family protein</fullName>
    </submittedName>
</protein>
<keyword evidence="3 5" id="KW-1133">Transmembrane helix</keyword>
<name>A0ABT6JKR1_9GAMM</name>
<feature type="transmembrane region" description="Helical" evidence="5">
    <location>
        <begin position="34"/>
        <end position="52"/>
    </location>
</feature>
<keyword evidence="2 5" id="KW-0812">Transmembrane</keyword>
<dbReference type="InterPro" id="IPR010432">
    <property type="entry name" value="RDD"/>
</dbReference>
<dbReference type="PANTHER" id="PTHR38480">
    <property type="entry name" value="SLR0254 PROTEIN"/>
    <property type="match status" value="1"/>
</dbReference>
<evidence type="ECO:0000313" key="8">
    <source>
        <dbReference type="Proteomes" id="UP001156831"/>
    </source>
</evidence>
<keyword evidence="4 5" id="KW-0472">Membrane</keyword>
<gene>
    <name evidence="7" type="ORF">QFW80_10925</name>
</gene>
<sequence length="227" mass="24175">MLDTLREIHTPEGIALRLAAAGPVPRACAWLIDLAIRFGLLVVASMTLALLGRAGSGLYLGFLFLVIWAYPVLFEVLWDGQTPGKRALGLRVVAGDGAPVGWLASFTRNLMRTVDMLPVGYGFGLASTLVDRWGRRLGDLVARTLVVHVARPRPGVDLPGGPVAAPAVALLPAEQAAVVAFAERAWTLTPQRREELADIAAPLTGAPGEAGMQRLFGIARWLLGRST</sequence>
<evidence type="ECO:0000256" key="4">
    <source>
        <dbReference type="ARBA" id="ARBA00023136"/>
    </source>
</evidence>
<evidence type="ECO:0000256" key="3">
    <source>
        <dbReference type="ARBA" id="ARBA00022989"/>
    </source>
</evidence>
<evidence type="ECO:0000259" key="6">
    <source>
        <dbReference type="Pfam" id="PF06271"/>
    </source>
</evidence>